<reference evidence="1" key="1">
    <citation type="submission" date="2014-09" db="EMBL/GenBank/DDBJ databases">
        <authorList>
            <person name="Magalhaes I.L.F."/>
            <person name="Oliveira U."/>
            <person name="Santos F.R."/>
            <person name="Vidigal T.H.D.A."/>
            <person name="Brescovit A.D."/>
            <person name="Santos A.J."/>
        </authorList>
    </citation>
    <scope>NUCLEOTIDE SEQUENCE</scope>
    <source>
        <tissue evidence="1">Shoot tissue taken approximately 20 cm above the soil surface</tissue>
    </source>
</reference>
<protein>
    <submittedName>
        <fullName evidence="1">Uncharacterized protein</fullName>
    </submittedName>
</protein>
<reference evidence="1" key="2">
    <citation type="journal article" date="2015" name="Data Brief">
        <title>Shoot transcriptome of the giant reed, Arundo donax.</title>
        <authorList>
            <person name="Barrero R.A."/>
            <person name="Guerrero F.D."/>
            <person name="Moolhuijzen P."/>
            <person name="Goolsby J.A."/>
            <person name="Tidwell J."/>
            <person name="Bellgard S.E."/>
            <person name="Bellgard M.I."/>
        </authorList>
    </citation>
    <scope>NUCLEOTIDE SEQUENCE</scope>
    <source>
        <tissue evidence="1">Shoot tissue taken approximately 20 cm above the soil surface</tissue>
    </source>
</reference>
<name>A0A0A8YPV9_ARUDO</name>
<evidence type="ECO:0000313" key="1">
    <source>
        <dbReference type="EMBL" id="JAD27808.1"/>
    </source>
</evidence>
<dbReference type="EMBL" id="GBRH01270087">
    <property type="protein sequence ID" value="JAD27808.1"/>
    <property type="molecule type" value="Transcribed_RNA"/>
</dbReference>
<organism evidence="1">
    <name type="scientific">Arundo donax</name>
    <name type="common">Giant reed</name>
    <name type="synonym">Donax arundinaceus</name>
    <dbReference type="NCBI Taxonomy" id="35708"/>
    <lineage>
        <taxon>Eukaryota</taxon>
        <taxon>Viridiplantae</taxon>
        <taxon>Streptophyta</taxon>
        <taxon>Embryophyta</taxon>
        <taxon>Tracheophyta</taxon>
        <taxon>Spermatophyta</taxon>
        <taxon>Magnoliopsida</taxon>
        <taxon>Liliopsida</taxon>
        <taxon>Poales</taxon>
        <taxon>Poaceae</taxon>
        <taxon>PACMAD clade</taxon>
        <taxon>Arundinoideae</taxon>
        <taxon>Arundineae</taxon>
        <taxon>Arundo</taxon>
    </lineage>
</organism>
<sequence length="30" mass="3756">MRGIYIHTYIHTYIYIEREGEIEKKRGRET</sequence>
<accession>A0A0A8YPV9</accession>
<dbReference type="AlphaFoldDB" id="A0A0A8YPV9"/>
<proteinExistence type="predicted"/>